<evidence type="ECO:0000256" key="10">
    <source>
        <dbReference type="ARBA" id="ARBA00022848"/>
    </source>
</evidence>
<keyword evidence="16" id="KW-0812">Transmembrane</keyword>
<comment type="similarity">
    <text evidence="5">Belongs to the cytochrome P450 family.</text>
</comment>
<proteinExistence type="inferred from homology"/>
<comment type="caution">
    <text evidence="17">The sequence shown here is derived from an EMBL/GenBank/DDBJ whole genome shotgun (WGS) entry which is preliminary data.</text>
</comment>
<dbReference type="GO" id="GO:0020037">
    <property type="term" value="F:heme binding"/>
    <property type="evidence" value="ECO:0007669"/>
    <property type="project" value="InterPro"/>
</dbReference>
<keyword evidence="14 16" id="KW-0472">Membrane</keyword>
<dbReference type="EC" id="1.14.14.1" evidence="6"/>
<evidence type="ECO:0000256" key="6">
    <source>
        <dbReference type="ARBA" id="ARBA00012109"/>
    </source>
</evidence>
<keyword evidence="16" id="KW-1133">Transmembrane helix</keyword>
<evidence type="ECO:0000256" key="4">
    <source>
        <dbReference type="ARBA" id="ARBA00004406"/>
    </source>
</evidence>
<dbReference type="GO" id="GO:0016712">
    <property type="term" value="F:oxidoreductase activity, acting on paired donors, with incorporation or reduction of molecular oxygen, reduced flavin or flavoprotein as one donor, and incorporation of one atom of oxygen"/>
    <property type="evidence" value="ECO:0007669"/>
    <property type="project" value="UniProtKB-EC"/>
</dbReference>
<dbReference type="InterPro" id="IPR036396">
    <property type="entry name" value="Cyt_P450_sf"/>
</dbReference>
<evidence type="ECO:0000256" key="1">
    <source>
        <dbReference type="ARBA" id="ARBA00001971"/>
    </source>
</evidence>
<evidence type="ECO:0000256" key="11">
    <source>
        <dbReference type="ARBA" id="ARBA00023002"/>
    </source>
</evidence>
<gene>
    <name evidence="17" type="ORF">HW555_012330</name>
</gene>
<dbReference type="InterPro" id="IPR050476">
    <property type="entry name" value="Insect_CytP450_Detox"/>
</dbReference>
<sequence>MTIEIKNEFKNELCIICEQAAYKQFNLIFKGGCVASCILSIMLFTLVFTITILCYVLIHTKFFNKSYWKKKNVVQTDYNLMLKFIFGKQSMPEILKDIYDDHPDALYVGTIAGTTPTLILKHPEDIQAVLAGDFQSFHSRGIKFGPHDLLADNLLFMNDVKRWKLLRNKLSPVFTTFKLKYMFKIIEKVARDFVEVVEDDIHLRQNPFNILYTYTTASIGASVFGIDTQNNRNAMDSPFLEMTKKTLEPSLYANIAALIANSSPKLYDFLNIKVFGEHEEFFIGAVRAVLEERKRTTVRTHDFIDLCLGLQLHGYMHDFTTNYSLEPTVEVLAAQAFFFFLAANTMHYTLIELSNNPEVLAKVHEEIDRVFEECNEQFTYDEVEKLQYLDQVINEAMRKYPTIGVIQRLCTKNTVLPSGVAIDKDDIVMISPFALHRDEKYFPEPDKYDPERFSPENVSKIPKYVYGFARLQVKAGLAWLLRRFTLGEQNCTPKFERSPFGLRSPTDRYELKLRD</sequence>
<dbReference type="CDD" id="cd11056">
    <property type="entry name" value="CYP6-like"/>
    <property type="match status" value="1"/>
</dbReference>
<comment type="function">
    <text evidence="2">May be involved in the metabolism of insect hormones and in the breakdown of synthetic insecticides.</text>
</comment>
<keyword evidence="7" id="KW-0349">Heme</keyword>
<dbReference type="PANTHER" id="PTHR24292">
    <property type="entry name" value="CYTOCHROME P450"/>
    <property type="match status" value="1"/>
</dbReference>
<comment type="subcellular location">
    <subcellularLocation>
        <location evidence="4">Endoplasmic reticulum membrane</location>
        <topology evidence="4">Peripheral membrane protein</topology>
    </subcellularLocation>
    <subcellularLocation>
        <location evidence="3">Microsome membrane</location>
        <topology evidence="3">Peripheral membrane protein</topology>
    </subcellularLocation>
</comment>
<dbReference type="EMBL" id="JACKWZ010000440">
    <property type="protein sequence ID" value="KAF9407752.1"/>
    <property type="molecule type" value="Genomic_DNA"/>
</dbReference>
<name>A0A835G7A2_SPOEX</name>
<evidence type="ECO:0000256" key="8">
    <source>
        <dbReference type="ARBA" id="ARBA00022723"/>
    </source>
</evidence>
<dbReference type="InterPro" id="IPR001128">
    <property type="entry name" value="Cyt_P450"/>
</dbReference>
<evidence type="ECO:0000256" key="16">
    <source>
        <dbReference type="SAM" id="Phobius"/>
    </source>
</evidence>
<evidence type="ECO:0000313" key="18">
    <source>
        <dbReference type="Proteomes" id="UP000648187"/>
    </source>
</evidence>
<keyword evidence="10" id="KW-0492">Microsome</keyword>
<dbReference type="Pfam" id="PF00067">
    <property type="entry name" value="p450"/>
    <property type="match status" value="1"/>
</dbReference>
<dbReference type="PRINTS" id="PR00463">
    <property type="entry name" value="EP450I"/>
</dbReference>
<comment type="cofactor">
    <cofactor evidence="1">
        <name>heme</name>
        <dbReference type="ChEBI" id="CHEBI:30413"/>
    </cofactor>
</comment>
<evidence type="ECO:0000256" key="12">
    <source>
        <dbReference type="ARBA" id="ARBA00023004"/>
    </source>
</evidence>
<protein>
    <recommendedName>
        <fullName evidence="6">unspecific monooxygenase</fullName>
        <ecNumber evidence="6">1.14.14.1</ecNumber>
    </recommendedName>
</protein>
<evidence type="ECO:0000256" key="9">
    <source>
        <dbReference type="ARBA" id="ARBA00022824"/>
    </source>
</evidence>
<dbReference type="InterPro" id="IPR002401">
    <property type="entry name" value="Cyt_P450_E_grp-I"/>
</dbReference>
<evidence type="ECO:0000313" key="17">
    <source>
        <dbReference type="EMBL" id="KAF9407752.1"/>
    </source>
</evidence>
<evidence type="ECO:0000256" key="5">
    <source>
        <dbReference type="ARBA" id="ARBA00010617"/>
    </source>
</evidence>
<evidence type="ECO:0000256" key="14">
    <source>
        <dbReference type="ARBA" id="ARBA00023136"/>
    </source>
</evidence>
<comment type="catalytic activity">
    <reaction evidence="15">
        <text>an organic molecule + reduced [NADPH--hemoprotein reductase] + O2 = an alcohol + oxidized [NADPH--hemoprotein reductase] + H2O + H(+)</text>
        <dbReference type="Rhea" id="RHEA:17149"/>
        <dbReference type="Rhea" id="RHEA-COMP:11964"/>
        <dbReference type="Rhea" id="RHEA-COMP:11965"/>
        <dbReference type="ChEBI" id="CHEBI:15377"/>
        <dbReference type="ChEBI" id="CHEBI:15378"/>
        <dbReference type="ChEBI" id="CHEBI:15379"/>
        <dbReference type="ChEBI" id="CHEBI:30879"/>
        <dbReference type="ChEBI" id="CHEBI:57618"/>
        <dbReference type="ChEBI" id="CHEBI:58210"/>
        <dbReference type="ChEBI" id="CHEBI:142491"/>
        <dbReference type="EC" id="1.14.14.1"/>
    </reaction>
</comment>
<evidence type="ECO:0000256" key="13">
    <source>
        <dbReference type="ARBA" id="ARBA00023033"/>
    </source>
</evidence>
<reference evidence="17" key="1">
    <citation type="submission" date="2020-08" db="EMBL/GenBank/DDBJ databases">
        <title>Spodoptera exigua strain:BAW_Kor-Di-RS1 Genome sequencing and assembly.</title>
        <authorList>
            <person name="Kim J."/>
            <person name="Nam H.Y."/>
            <person name="Kwon M."/>
            <person name="Choi J.H."/>
            <person name="Cho S.R."/>
            <person name="Kim G.-H."/>
        </authorList>
    </citation>
    <scope>NUCLEOTIDE SEQUENCE</scope>
    <source>
        <strain evidence="17">BAW_Kor-Di-RS1</strain>
        <tissue evidence="17">Whole-body</tissue>
    </source>
</reference>
<evidence type="ECO:0000256" key="2">
    <source>
        <dbReference type="ARBA" id="ARBA00003690"/>
    </source>
</evidence>
<dbReference type="Gene3D" id="1.10.630.10">
    <property type="entry name" value="Cytochrome P450"/>
    <property type="match status" value="1"/>
</dbReference>
<dbReference type="GO" id="GO:0005789">
    <property type="term" value="C:endoplasmic reticulum membrane"/>
    <property type="evidence" value="ECO:0007669"/>
    <property type="project" value="UniProtKB-SubCell"/>
</dbReference>
<dbReference type="AlphaFoldDB" id="A0A835G7A2"/>
<dbReference type="PANTHER" id="PTHR24292:SF84">
    <property type="entry name" value="CYTOCHROME P450 28A5-RELATED"/>
    <property type="match status" value="1"/>
</dbReference>
<dbReference type="GO" id="GO:0005506">
    <property type="term" value="F:iron ion binding"/>
    <property type="evidence" value="ECO:0007669"/>
    <property type="project" value="InterPro"/>
</dbReference>
<dbReference type="Proteomes" id="UP000648187">
    <property type="component" value="Unassembled WGS sequence"/>
</dbReference>
<keyword evidence="12" id="KW-0408">Iron</keyword>
<accession>A0A835G7A2</accession>
<keyword evidence="9" id="KW-0256">Endoplasmic reticulum</keyword>
<dbReference type="SUPFAM" id="SSF48264">
    <property type="entry name" value="Cytochrome P450"/>
    <property type="match status" value="1"/>
</dbReference>
<organism evidence="17 18">
    <name type="scientific">Spodoptera exigua</name>
    <name type="common">Beet armyworm</name>
    <name type="synonym">Noctua fulgens</name>
    <dbReference type="NCBI Taxonomy" id="7107"/>
    <lineage>
        <taxon>Eukaryota</taxon>
        <taxon>Metazoa</taxon>
        <taxon>Ecdysozoa</taxon>
        <taxon>Arthropoda</taxon>
        <taxon>Hexapoda</taxon>
        <taxon>Insecta</taxon>
        <taxon>Pterygota</taxon>
        <taxon>Neoptera</taxon>
        <taxon>Endopterygota</taxon>
        <taxon>Lepidoptera</taxon>
        <taxon>Glossata</taxon>
        <taxon>Ditrysia</taxon>
        <taxon>Noctuoidea</taxon>
        <taxon>Noctuidae</taxon>
        <taxon>Amphipyrinae</taxon>
        <taxon>Spodoptera</taxon>
    </lineage>
</organism>
<keyword evidence="8" id="KW-0479">Metal-binding</keyword>
<evidence type="ECO:0000256" key="3">
    <source>
        <dbReference type="ARBA" id="ARBA00004174"/>
    </source>
</evidence>
<evidence type="ECO:0000256" key="7">
    <source>
        <dbReference type="ARBA" id="ARBA00022617"/>
    </source>
</evidence>
<feature type="transmembrane region" description="Helical" evidence="16">
    <location>
        <begin position="33"/>
        <end position="58"/>
    </location>
</feature>
<keyword evidence="11" id="KW-0560">Oxidoreductase</keyword>
<keyword evidence="13" id="KW-0503">Monooxygenase</keyword>
<keyword evidence="18" id="KW-1185">Reference proteome</keyword>
<evidence type="ECO:0000256" key="15">
    <source>
        <dbReference type="ARBA" id="ARBA00047827"/>
    </source>
</evidence>